<dbReference type="Proteomes" id="UP001222027">
    <property type="component" value="Unassembled WGS sequence"/>
</dbReference>
<reference evidence="1 2" key="1">
    <citation type="submission" date="2022-12" db="EMBL/GenBank/DDBJ databases">
        <title>Chromosome-scale assembly of the Ensete ventricosum genome.</title>
        <authorList>
            <person name="Dussert Y."/>
            <person name="Stocks J."/>
            <person name="Wendawek A."/>
            <person name="Woldeyes F."/>
            <person name="Nichols R.A."/>
            <person name="Borrell J.S."/>
        </authorList>
    </citation>
    <scope>NUCLEOTIDE SEQUENCE [LARGE SCALE GENOMIC DNA]</scope>
    <source>
        <strain evidence="2">cv. Maze</strain>
        <tissue evidence="1">Seeds</tissue>
    </source>
</reference>
<dbReference type="AlphaFoldDB" id="A0AAV8PX39"/>
<sequence length="118" mass="12934">MMLQKPKFRSQGKRWLNGYGPLQGGGNNLWWLSSVASSLRGLANFDGGARCGDVSGFMVTVTQLIMAPPEDRGVDVHPSNGLSQEWTFFVSTRLTDPPHSLCWVPSLWLRRGATACPA</sequence>
<accession>A0AAV8PX39</accession>
<proteinExistence type="predicted"/>
<protein>
    <submittedName>
        <fullName evidence="1">Uncharacterized protein</fullName>
    </submittedName>
</protein>
<organism evidence="1 2">
    <name type="scientific">Ensete ventricosum</name>
    <name type="common">Abyssinian banana</name>
    <name type="synonym">Musa ensete</name>
    <dbReference type="NCBI Taxonomy" id="4639"/>
    <lineage>
        <taxon>Eukaryota</taxon>
        <taxon>Viridiplantae</taxon>
        <taxon>Streptophyta</taxon>
        <taxon>Embryophyta</taxon>
        <taxon>Tracheophyta</taxon>
        <taxon>Spermatophyta</taxon>
        <taxon>Magnoliopsida</taxon>
        <taxon>Liliopsida</taxon>
        <taxon>Zingiberales</taxon>
        <taxon>Musaceae</taxon>
        <taxon>Ensete</taxon>
    </lineage>
</organism>
<dbReference type="EMBL" id="JAQQAF010000003">
    <property type="protein sequence ID" value="KAJ8500800.1"/>
    <property type="molecule type" value="Genomic_DNA"/>
</dbReference>
<comment type="caution">
    <text evidence="1">The sequence shown here is derived from an EMBL/GenBank/DDBJ whole genome shotgun (WGS) entry which is preliminary data.</text>
</comment>
<gene>
    <name evidence="1" type="ORF">OPV22_011352</name>
</gene>
<evidence type="ECO:0000313" key="2">
    <source>
        <dbReference type="Proteomes" id="UP001222027"/>
    </source>
</evidence>
<name>A0AAV8PX39_ENSVE</name>
<evidence type="ECO:0000313" key="1">
    <source>
        <dbReference type="EMBL" id="KAJ8500800.1"/>
    </source>
</evidence>
<keyword evidence="2" id="KW-1185">Reference proteome</keyword>